<dbReference type="EMBL" id="GDAI01002951">
    <property type="protein sequence ID" value="JAI14652.1"/>
    <property type="molecule type" value="mRNA"/>
</dbReference>
<dbReference type="AlphaFoldDB" id="A0A0K8TK70"/>
<feature type="non-terminal residue" evidence="2">
    <location>
        <position position="389"/>
    </location>
</feature>
<evidence type="ECO:0000256" key="1">
    <source>
        <dbReference type="SAM" id="MobiDB-lite"/>
    </source>
</evidence>
<feature type="compositionally biased region" description="Basic residues" evidence="1">
    <location>
        <begin position="84"/>
        <end position="104"/>
    </location>
</feature>
<feature type="compositionally biased region" description="Polar residues" evidence="1">
    <location>
        <begin position="150"/>
        <end position="161"/>
    </location>
</feature>
<feature type="region of interest" description="Disordered" evidence="1">
    <location>
        <begin position="1"/>
        <end position="389"/>
    </location>
</feature>
<feature type="compositionally biased region" description="Polar residues" evidence="1">
    <location>
        <begin position="1"/>
        <end position="16"/>
    </location>
</feature>
<feature type="compositionally biased region" description="Polar residues" evidence="1">
    <location>
        <begin position="26"/>
        <end position="41"/>
    </location>
</feature>
<protein>
    <submittedName>
        <fullName evidence="2">Putative nucleolar and coiled-body phosphoprotein 1</fullName>
    </submittedName>
</protein>
<reference evidence="2" key="1">
    <citation type="journal article" date="2015" name="Insect Biochem. Mol. Biol.">
        <title>An insight into the sialome of the horse fly, Tabanus bromius.</title>
        <authorList>
            <person name="Ribeiro J.M."/>
            <person name="Kazimirova M."/>
            <person name="Takac P."/>
            <person name="Andersen J.F."/>
            <person name="Francischetti I.M."/>
        </authorList>
    </citation>
    <scope>NUCLEOTIDE SEQUENCE</scope>
</reference>
<feature type="compositionally biased region" description="Acidic residues" evidence="1">
    <location>
        <begin position="258"/>
        <end position="269"/>
    </location>
</feature>
<sequence length="389" mass="42867">NQYQINNKTNSLSNNGHVMELPTPVQIKNETFDKSPSSSPEKVQHSDTIESDQIESVLAEAKELAEIKPVSEIGTSSGEEEKKKVKRKKSPSKRPVKKVRKTPKDKKAGSDSSDEEDEFSSANTLSSRRSRSKSIDQEKKGRGRPRKNMPLNSATTGSTVLKVTTPSKKDVTKKVTVRRRMSTHSNIKSRETLDTTDSSSDDEKAPPKPTAPIPVPQSKIAESPKTIPVNRTLCQIQKGPIAAARNDGFKTGARGRNDDDDDDDDDDDENMFHSSSPTGEDRLSSPPPENSRQHFSPATHRTSVRSKVTSSSSSSDDHSDSDSDDLREDKKIRDKTKSDKNKSDTLRKLFLGLNKGEGGAKGKGQVLIVDHQTEESQNQGKETSTHHEK</sequence>
<feature type="compositionally biased region" description="Polar residues" evidence="1">
    <location>
        <begin position="293"/>
        <end position="309"/>
    </location>
</feature>
<name>A0A0K8TK70_TABBR</name>
<evidence type="ECO:0000313" key="2">
    <source>
        <dbReference type="EMBL" id="JAI14652.1"/>
    </source>
</evidence>
<feature type="non-terminal residue" evidence="2">
    <location>
        <position position="1"/>
    </location>
</feature>
<accession>A0A0K8TK70</accession>
<proteinExistence type="evidence at transcript level"/>
<organism evidence="2">
    <name type="scientific">Tabanus bromius</name>
    <name type="common">Band-eyed brown horse fly</name>
    <dbReference type="NCBI Taxonomy" id="304241"/>
    <lineage>
        <taxon>Eukaryota</taxon>
        <taxon>Metazoa</taxon>
        <taxon>Ecdysozoa</taxon>
        <taxon>Arthropoda</taxon>
        <taxon>Hexapoda</taxon>
        <taxon>Insecta</taxon>
        <taxon>Pterygota</taxon>
        <taxon>Neoptera</taxon>
        <taxon>Endopterygota</taxon>
        <taxon>Diptera</taxon>
        <taxon>Brachycera</taxon>
        <taxon>Tabanomorpha</taxon>
        <taxon>Tabanoidea</taxon>
        <taxon>Tabanidae</taxon>
        <taxon>Tabanus</taxon>
    </lineage>
</organism>
<feature type="compositionally biased region" description="Basic and acidic residues" evidence="1">
    <location>
        <begin position="327"/>
        <end position="347"/>
    </location>
</feature>